<dbReference type="InterPro" id="IPR018692">
    <property type="entry name" value="DUF2189"/>
</dbReference>
<accession>A0A317CRW6</accession>
<name>A0A317CRW6_9GAMM</name>
<comment type="caution">
    <text evidence="2">The sequence shown here is derived from an EMBL/GenBank/DDBJ whole genome shotgun (WGS) entry which is preliminary data.</text>
</comment>
<feature type="transmembrane region" description="Helical" evidence="1">
    <location>
        <begin position="225"/>
        <end position="248"/>
    </location>
</feature>
<evidence type="ECO:0000313" key="3">
    <source>
        <dbReference type="Proteomes" id="UP000245539"/>
    </source>
</evidence>
<protein>
    <recommendedName>
        <fullName evidence="4">DUF2189 domain-containing protein</fullName>
    </recommendedName>
</protein>
<dbReference type="Pfam" id="PF09955">
    <property type="entry name" value="DUF2189"/>
    <property type="match status" value="1"/>
</dbReference>
<proteinExistence type="predicted"/>
<keyword evidence="1" id="KW-0472">Membrane</keyword>
<feature type="transmembrane region" description="Helical" evidence="1">
    <location>
        <begin position="107"/>
        <end position="125"/>
    </location>
</feature>
<gene>
    <name evidence="2" type="ORF">DKW60_07055</name>
</gene>
<keyword evidence="3" id="KW-1185">Reference proteome</keyword>
<dbReference type="AlphaFoldDB" id="A0A317CRW6"/>
<keyword evidence="1" id="KW-0812">Transmembrane</keyword>
<evidence type="ECO:0000313" key="2">
    <source>
        <dbReference type="EMBL" id="PWQ99180.1"/>
    </source>
</evidence>
<feature type="transmembrane region" description="Helical" evidence="1">
    <location>
        <begin position="279"/>
        <end position="307"/>
    </location>
</feature>
<evidence type="ECO:0008006" key="4">
    <source>
        <dbReference type="Google" id="ProtNLM"/>
    </source>
</evidence>
<reference evidence="2 3" key="1">
    <citation type="submission" date="2018-05" db="EMBL/GenBank/DDBJ databases">
        <title>Leucothrix arctica sp. nov., isolated from Arctic seawater.</title>
        <authorList>
            <person name="Choi A."/>
            <person name="Baek K."/>
        </authorList>
    </citation>
    <scope>NUCLEOTIDE SEQUENCE [LARGE SCALE GENOMIC DNA]</scope>
    <source>
        <strain evidence="2 3">JCM 18388</strain>
    </source>
</reference>
<dbReference type="Proteomes" id="UP000245539">
    <property type="component" value="Unassembled WGS sequence"/>
</dbReference>
<organism evidence="2 3">
    <name type="scientific">Leucothrix pacifica</name>
    <dbReference type="NCBI Taxonomy" id="1247513"/>
    <lineage>
        <taxon>Bacteria</taxon>
        <taxon>Pseudomonadati</taxon>
        <taxon>Pseudomonadota</taxon>
        <taxon>Gammaproteobacteria</taxon>
        <taxon>Thiotrichales</taxon>
        <taxon>Thiotrichaceae</taxon>
        <taxon>Leucothrix</taxon>
    </lineage>
</organism>
<evidence type="ECO:0000256" key="1">
    <source>
        <dbReference type="SAM" id="Phobius"/>
    </source>
</evidence>
<feature type="transmembrane region" description="Helical" evidence="1">
    <location>
        <begin position="131"/>
        <end position="151"/>
    </location>
</feature>
<dbReference type="EMBL" id="QGKM01000013">
    <property type="protein sequence ID" value="PWQ99180.1"/>
    <property type="molecule type" value="Genomic_DNA"/>
</dbReference>
<keyword evidence="1" id="KW-1133">Transmembrane helix</keyword>
<sequence>MPPQSNIFNTNYLPSKIARGNKIEVVSRYATYNLPILGIFYTLLSHQSDTFLICSKAILFIGGSMTTVEQAGYTSPSDVKVYRADNEAPMRWLEKGFIDFKNNFKLSILYGIFIAAIGIILISTMQFSASFVIGAITGFVIVGPFVAIGLYDMSREMEFGRTPKLYHAISALKKNTGTLLAFAVALGFLHTVWTRLTGILIAIFFSDLNTSGKNMFEILSDPQTVIFLAIFLVLGAIIVGFAFSVSVISIPMIMHRNVDIVTAAMTSIRVVRKNPRKMFTWAVMISVIMFLGMATAFIGLIFAFPIVGHASWHAYRELVERPDHRIAENGPLKSDN</sequence>
<feature type="transmembrane region" description="Helical" evidence="1">
    <location>
        <begin position="179"/>
        <end position="205"/>
    </location>
</feature>
<dbReference type="OrthoDB" id="5621705at2"/>